<comment type="caution">
    <text evidence="3">The sequence shown here is derived from an EMBL/GenBank/DDBJ whole genome shotgun (WGS) entry which is preliminary data.</text>
</comment>
<evidence type="ECO:0000259" key="1">
    <source>
        <dbReference type="Pfam" id="PF01243"/>
    </source>
</evidence>
<dbReference type="OMA" id="YHKAHDF"/>
<dbReference type="STRING" id="29655.A0A0K9PSN3"/>
<dbReference type="EMBL" id="LFYR01000684">
    <property type="protein sequence ID" value="KMZ71235.1"/>
    <property type="molecule type" value="Genomic_DNA"/>
</dbReference>
<feature type="domain" description="Pyridoxamine 5'-phosphate oxidase N-terminal" evidence="1">
    <location>
        <begin position="92"/>
        <end position="217"/>
    </location>
</feature>
<dbReference type="InterPro" id="IPR011576">
    <property type="entry name" value="Pyridox_Oxase_N"/>
</dbReference>
<proteinExistence type="predicted"/>
<dbReference type="InterPro" id="IPR012349">
    <property type="entry name" value="Split_barrel_FMN-bd"/>
</dbReference>
<dbReference type="SUPFAM" id="SSF50475">
    <property type="entry name" value="FMN-binding split barrel"/>
    <property type="match status" value="1"/>
</dbReference>
<dbReference type="PANTHER" id="PTHR13343:SF24">
    <property type="entry name" value="OS07G0573800 PROTEIN"/>
    <property type="match status" value="1"/>
</dbReference>
<dbReference type="Pfam" id="PF01243">
    <property type="entry name" value="PNPOx_N"/>
    <property type="match status" value="1"/>
</dbReference>
<dbReference type="Gene3D" id="2.30.110.10">
    <property type="entry name" value="Electron Transport, Fmn-binding Protein, Chain A"/>
    <property type="match status" value="1"/>
</dbReference>
<keyword evidence="4" id="KW-1185">Reference proteome</keyword>
<sequence>MEAFFVSSTTPSSSVLLSRYSVPITGGGVIGVRRSLRKSTYFISRPRPLQSTSSQTMAMASSPKVVEDGGGVDVFQKIKSHQEVVARLPPIEEVKTTLNHSIQCMLSTFSKSHSGYPSGSLIDFATDKNGYPVLSVSSLAVHTKNLLANPKCSLLVAKDPEDRSDLFITLYGDALSVPETERVEIRTAYLKKHPNAFWVDFGDFQFIRIEPKCVSYVSGVATALLRSGEFGQEEYKSATIDPVSLFSKHIAVHMNRDHSEDTKAIVQHSTSVKVEFAHILDLDSIGFNVKAGYQGKTMKLRIPFPRQAENRKDVKNIIVEMLEEAKAS</sequence>
<evidence type="ECO:0000313" key="4">
    <source>
        <dbReference type="Proteomes" id="UP000036987"/>
    </source>
</evidence>
<dbReference type="InterPro" id="IPR019595">
    <property type="entry name" value="DUF2470"/>
</dbReference>
<accession>A0A0K9PSN3</accession>
<dbReference type="InterPro" id="IPR037119">
    <property type="entry name" value="Haem_oxidase_HugZ-like_sf"/>
</dbReference>
<name>A0A0K9PSN3_ZOSMR</name>
<feature type="domain" description="DUF2470" evidence="2">
    <location>
        <begin position="248"/>
        <end position="321"/>
    </location>
</feature>
<evidence type="ECO:0000313" key="3">
    <source>
        <dbReference type="EMBL" id="KMZ71235.1"/>
    </source>
</evidence>
<organism evidence="3 4">
    <name type="scientific">Zostera marina</name>
    <name type="common">Eelgrass</name>
    <dbReference type="NCBI Taxonomy" id="29655"/>
    <lineage>
        <taxon>Eukaryota</taxon>
        <taxon>Viridiplantae</taxon>
        <taxon>Streptophyta</taxon>
        <taxon>Embryophyta</taxon>
        <taxon>Tracheophyta</taxon>
        <taxon>Spermatophyta</taxon>
        <taxon>Magnoliopsida</taxon>
        <taxon>Liliopsida</taxon>
        <taxon>Zosteraceae</taxon>
        <taxon>Zostera</taxon>
    </lineage>
</organism>
<reference evidence="4" key="1">
    <citation type="journal article" date="2016" name="Nature">
        <title>The genome of the seagrass Zostera marina reveals angiosperm adaptation to the sea.</title>
        <authorList>
            <person name="Olsen J.L."/>
            <person name="Rouze P."/>
            <person name="Verhelst B."/>
            <person name="Lin Y.-C."/>
            <person name="Bayer T."/>
            <person name="Collen J."/>
            <person name="Dattolo E."/>
            <person name="De Paoli E."/>
            <person name="Dittami S."/>
            <person name="Maumus F."/>
            <person name="Michel G."/>
            <person name="Kersting A."/>
            <person name="Lauritano C."/>
            <person name="Lohaus R."/>
            <person name="Toepel M."/>
            <person name="Tonon T."/>
            <person name="Vanneste K."/>
            <person name="Amirebrahimi M."/>
            <person name="Brakel J."/>
            <person name="Bostroem C."/>
            <person name="Chovatia M."/>
            <person name="Grimwood J."/>
            <person name="Jenkins J.W."/>
            <person name="Jueterbock A."/>
            <person name="Mraz A."/>
            <person name="Stam W.T."/>
            <person name="Tice H."/>
            <person name="Bornberg-Bauer E."/>
            <person name="Green P.J."/>
            <person name="Pearson G.A."/>
            <person name="Procaccini G."/>
            <person name="Duarte C.M."/>
            <person name="Schmutz J."/>
            <person name="Reusch T.B.H."/>
            <person name="Van de Peer Y."/>
        </authorList>
    </citation>
    <scope>NUCLEOTIDE SEQUENCE [LARGE SCALE GENOMIC DNA]</scope>
    <source>
        <strain evidence="4">cv. Finnish</strain>
    </source>
</reference>
<dbReference type="Proteomes" id="UP000036987">
    <property type="component" value="Unassembled WGS sequence"/>
</dbReference>
<dbReference type="GO" id="GO:0005737">
    <property type="term" value="C:cytoplasm"/>
    <property type="evidence" value="ECO:0007669"/>
    <property type="project" value="UniProtKB-ARBA"/>
</dbReference>
<gene>
    <name evidence="3" type="ORF">ZOSMA_185G00540</name>
</gene>
<dbReference type="PANTHER" id="PTHR13343">
    <property type="entry name" value="CREG1 PROTEIN"/>
    <property type="match status" value="1"/>
</dbReference>
<protein>
    <submittedName>
        <fullName evidence="3">Pyridoxamine 5'-phosphate oxidase-related FMN-binding protein</fullName>
    </submittedName>
</protein>
<evidence type="ECO:0000259" key="2">
    <source>
        <dbReference type="Pfam" id="PF10615"/>
    </source>
</evidence>
<dbReference type="OrthoDB" id="2138282at2759"/>
<dbReference type="Gene3D" id="3.20.180.10">
    <property type="entry name" value="PNP-oxidase-like"/>
    <property type="match status" value="1"/>
</dbReference>
<dbReference type="Pfam" id="PF10615">
    <property type="entry name" value="DUF2470"/>
    <property type="match status" value="1"/>
</dbReference>
<dbReference type="AlphaFoldDB" id="A0A0K9PSN3"/>